<dbReference type="AlphaFoldDB" id="A0A8T5VGE1"/>
<dbReference type="InterPro" id="IPR057700">
    <property type="entry name" value="DUF7940"/>
</dbReference>
<dbReference type="Pfam" id="PF25612">
    <property type="entry name" value="DUF7940"/>
    <property type="match status" value="1"/>
</dbReference>
<dbReference type="EMBL" id="CP096255">
    <property type="protein sequence ID" value="UPT85176.1"/>
    <property type="molecule type" value="Genomic_DNA"/>
</dbReference>
<reference evidence="1" key="2">
    <citation type="submission" date="2022-04" db="EMBL/GenBank/DDBJ databases">
        <authorList>
            <person name="Bromfield E.S.P."/>
            <person name="Cloutier S."/>
        </authorList>
    </citation>
    <scope>NUCLEOTIDE SEQUENCE</scope>
    <source>
        <strain evidence="1">1S5</strain>
    </source>
</reference>
<proteinExistence type="predicted"/>
<evidence type="ECO:0000313" key="2">
    <source>
        <dbReference type="Proteomes" id="UP000551709"/>
    </source>
</evidence>
<evidence type="ECO:0000313" key="1">
    <source>
        <dbReference type="EMBL" id="UPT85176.1"/>
    </source>
</evidence>
<accession>A0A8T5VGE1</accession>
<protein>
    <submittedName>
        <fullName evidence="1">Uncharacterized protein</fullName>
    </submittedName>
</protein>
<dbReference type="Proteomes" id="UP000551709">
    <property type="component" value="Chromosome"/>
</dbReference>
<gene>
    <name evidence="1" type="ORF">HAP41_0000033345</name>
</gene>
<organism evidence="1 2">
    <name type="scientific">Bradyrhizobium barranii subsp. apii</name>
    <dbReference type="NCBI Taxonomy" id="2819348"/>
    <lineage>
        <taxon>Bacteria</taxon>
        <taxon>Pseudomonadati</taxon>
        <taxon>Pseudomonadota</taxon>
        <taxon>Alphaproteobacteria</taxon>
        <taxon>Hyphomicrobiales</taxon>
        <taxon>Nitrobacteraceae</taxon>
        <taxon>Bradyrhizobium</taxon>
        <taxon>Bradyrhizobium barranii</taxon>
    </lineage>
</organism>
<dbReference type="RefSeq" id="WP_166090640.1">
    <property type="nucleotide sequence ID" value="NZ_CP096255.1"/>
</dbReference>
<name>A0A8T5VGE1_9BRAD</name>
<reference evidence="1" key="1">
    <citation type="journal article" date="2017" name="Syst. Appl. Microbiol.">
        <title>Soybeans inoculated with root zone soils of Canadian native legumes harbour diverse and novel Bradyrhizobium spp. that possess agricultural potential.</title>
        <authorList>
            <person name="Bromfield E.S.P."/>
            <person name="Cloutier S."/>
            <person name="Tambong J.T."/>
            <person name="Tran Thi T.V."/>
        </authorList>
    </citation>
    <scope>NUCLEOTIDE SEQUENCE</scope>
    <source>
        <strain evidence="1">1S5</strain>
    </source>
</reference>
<sequence length="72" mass="7630">MRLIDDWHSKLLRLHSMRAAIGGAAFWSMVGGAIMVWPALADKIPVGAYVIGGIVLSAAFGVARLLKQPGAE</sequence>